<proteinExistence type="predicted"/>
<feature type="compositionally biased region" description="Acidic residues" evidence="1">
    <location>
        <begin position="26"/>
        <end position="45"/>
    </location>
</feature>
<dbReference type="AlphaFoldDB" id="A0A225AJB5"/>
<evidence type="ECO:0000256" key="2">
    <source>
        <dbReference type="SAM" id="Phobius"/>
    </source>
</evidence>
<evidence type="ECO:0000313" key="3">
    <source>
        <dbReference type="EMBL" id="OKL57238.1"/>
    </source>
</evidence>
<gene>
    <name evidence="3" type="ORF">UA08_07406</name>
</gene>
<feature type="region of interest" description="Disordered" evidence="1">
    <location>
        <begin position="1"/>
        <end position="109"/>
    </location>
</feature>
<dbReference type="PANTHER" id="PTHR37848">
    <property type="entry name" value="EXPRESSED PROTEIN"/>
    <property type="match status" value="1"/>
</dbReference>
<comment type="caution">
    <text evidence="3">The sequence shown here is derived from an EMBL/GenBank/DDBJ whole genome shotgun (WGS) entry which is preliminary data.</text>
</comment>
<keyword evidence="2" id="KW-1133">Transmembrane helix</keyword>
<sequence>MGKPTRSQLAAEPSSVPSTHSLHPFDDDDINPVLSDDDGDNVEDQGIDKPPSYDAVISDRLGEPGSSNINPDRDSIADTGFTAPDSRPQVSPHSRLRDADYRVPGGRKAQSVLNSTRTVTLEPVLSHSARELSAVIAEQASLPPRPQLVINGSHTNSNRRKKDKNNSDTVIDFDFRLDLVETVLTGWGDARRTASPEQPDTQTWHNVLVTEDYDGIKAYRGSRVKTLTWKEPKRPANTRLSATNRMFHRDDPENHLLYREDREEADDAAGEQDRLSQESRNADLEWCTRFCRDPSPVKSYVYLDPRDCLTSHIRDTSYRGQITMRMEIVNGSLTIYSPHWINKLRNNRFVFWMCIILQLWCITWPVIWLLEKRYEVVRSCWKYARGCDEHDLGEFWAPVVKQAAWGRRRYNEVIRLEDAQRAEGLTTAEILRVPIHDSEAEIERRERVNRGDGTFSDSVVGFVRGLSEVRRGWNLTAGWGENT</sequence>
<feature type="transmembrane region" description="Helical" evidence="2">
    <location>
        <begin position="349"/>
        <end position="370"/>
    </location>
</feature>
<dbReference type="Proteomes" id="UP000214365">
    <property type="component" value="Unassembled WGS sequence"/>
</dbReference>
<dbReference type="RefSeq" id="XP_020117359.1">
    <property type="nucleotide sequence ID" value="XM_020262692.1"/>
</dbReference>
<dbReference type="EMBL" id="LFMY01000012">
    <property type="protein sequence ID" value="OKL57238.1"/>
    <property type="molecule type" value="Genomic_DNA"/>
</dbReference>
<dbReference type="GeneID" id="31007162"/>
<name>A0A225AJB5_TALAT</name>
<accession>A0A225AJB5</accession>
<dbReference type="OrthoDB" id="203796at2759"/>
<evidence type="ECO:0000256" key="1">
    <source>
        <dbReference type="SAM" id="MobiDB-lite"/>
    </source>
</evidence>
<keyword evidence="2" id="KW-0812">Transmembrane</keyword>
<evidence type="ECO:0000313" key="4">
    <source>
        <dbReference type="Proteomes" id="UP000214365"/>
    </source>
</evidence>
<reference evidence="3 4" key="1">
    <citation type="submission" date="2015-06" db="EMBL/GenBank/DDBJ databases">
        <title>Talaromyces atroroseus IBT 11181 draft genome.</title>
        <authorList>
            <person name="Rasmussen K.B."/>
            <person name="Rasmussen S."/>
            <person name="Petersen B."/>
            <person name="Sicheritz-Ponten T."/>
            <person name="Mortensen U.H."/>
            <person name="Thrane U."/>
        </authorList>
    </citation>
    <scope>NUCLEOTIDE SEQUENCE [LARGE SCALE GENOMIC DNA]</scope>
    <source>
        <strain evidence="3 4">IBT 11181</strain>
    </source>
</reference>
<keyword evidence="2" id="KW-0472">Membrane</keyword>
<organism evidence="3 4">
    <name type="scientific">Talaromyces atroroseus</name>
    <dbReference type="NCBI Taxonomy" id="1441469"/>
    <lineage>
        <taxon>Eukaryota</taxon>
        <taxon>Fungi</taxon>
        <taxon>Dikarya</taxon>
        <taxon>Ascomycota</taxon>
        <taxon>Pezizomycotina</taxon>
        <taxon>Eurotiomycetes</taxon>
        <taxon>Eurotiomycetidae</taxon>
        <taxon>Eurotiales</taxon>
        <taxon>Trichocomaceae</taxon>
        <taxon>Talaromyces</taxon>
        <taxon>Talaromyces sect. Trachyspermi</taxon>
    </lineage>
</organism>
<protein>
    <submittedName>
        <fullName evidence="3">Uncharacterized protein</fullName>
    </submittedName>
</protein>
<dbReference type="PANTHER" id="PTHR37848:SF1">
    <property type="entry name" value="SUN DOMAIN-CONTAINING PROTEIN"/>
    <property type="match status" value="1"/>
</dbReference>
<feature type="region of interest" description="Disordered" evidence="1">
    <location>
        <begin position="146"/>
        <end position="166"/>
    </location>
</feature>
<keyword evidence="4" id="KW-1185">Reference proteome</keyword>